<dbReference type="PROSITE" id="PS50102">
    <property type="entry name" value="RRM"/>
    <property type="match status" value="1"/>
</dbReference>
<gene>
    <name evidence="3" type="ORF">FQA47_007965</name>
</gene>
<dbReference type="AlphaFoldDB" id="A0A834FFA6"/>
<protein>
    <submittedName>
        <fullName evidence="3">Heterogeneous nuclear ribonucleoprotein A0</fullName>
    </submittedName>
</protein>
<dbReference type="SUPFAM" id="SSF54928">
    <property type="entry name" value="RNA-binding domain, RBD"/>
    <property type="match status" value="1"/>
</dbReference>
<dbReference type="InterPro" id="IPR000504">
    <property type="entry name" value="RRM_dom"/>
</dbReference>
<keyword evidence="1" id="KW-0694">RNA-binding</keyword>
<dbReference type="Gene3D" id="3.30.70.330">
    <property type="match status" value="1"/>
</dbReference>
<evidence type="ECO:0000256" key="1">
    <source>
        <dbReference type="PROSITE-ProRule" id="PRU00176"/>
    </source>
</evidence>
<evidence type="ECO:0000313" key="4">
    <source>
        <dbReference type="Proteomes" id="UP000646548"/>
    </source>
</evidence>
<proteinExistence type="predicted"/>
<organism evidence="3 4">
    <name type="scientific">Oryzias melastigma</name>
    <name type="common">Marine medaka</name>
    <dbReference type="NCBI Taxonomy" id="30732"/>
    <lineage>
        <taxon>Eukaryota</taxon>
        <taxon>Metazoa</taxon>
        <taxon>Chordata</taxon>
        <taxon>Craniata</taxon>
        <taxon>Vertebrata</taxon>
        <taxon>Euteleostomi</taxon>
        <taxon>Actinopterygii</taxon>
        <taxon>Neopterygii</taxon>
        <taxon>Teleostei</taxon>
        <taxon>Neoteleostei</taxon>
        <taxon>Acanthomorphata</taxon>
        <taxon>Ovalentaria</taxon>
        <taxon>Atherinomorphae</taxon>
        <taxon>Beloniformes</taxon>
        <taxon>Adrianichthyidae</taxon>
        <taxon>Oryziinae</taxon>
        <taxon>Oryzias</taxon>
    </lineage>
</organism>
<dbReference type="Proteomes" id="UP000646548">
    <property type="component" value="Unassembled WGS sequence"/>
</dbReference>
<name>A0A834FFA6_ORYME</name>
<reference evidence="3" key="1">
    <citation type="journal article" name="BMC Genomics">
        <title>Long-read sequencing and de novo genome assembly of marine medaka (Oryzias melastigma).</title>
        <authorList>
            <person name="Liang P."/>
            <person name="Saqib H.S.A."/>
            <person name="Ni X."/>
            <person name="Shen Y."/>
        </authorList>
    </citation>
    <scope>NUCLEOTIDE SEQUENCE</scope>
    <source>
        <strain evidence="3">Bigg-433</strain>
    </source>
</reference>
<dbReference type="GO" id="GO:0003723">
    <property type="term" value="F:RNA binding"/>
    <property type="evidence" value="ECO:0007669"/>
    <property type="project" value="UniProtKB-UniRule"/>
</dbReference>
<evidence type="ECO:0000259" key="2">
    <source>
        <dbReference type="PROSITE" id="PS50102"/>
    </source>
</evidence>
<sequence>MEKKIFVGGLKNDIFEFQLTEYFSQYGQVEKSEIMKDHKRTQPRRLQEIYTGVMAPNPSSCHSTVEDKDVVLFMSSQAFLNFKFDRVAIMKCFDV</sequence>
<comment type="caution">
    <text evidence="3">The sequence shown here is derived from an EMBL/GenBank/DDBJ whole genome shotgun (WGS) entry which is preliminary data.</text>
</comment>
<dbReference type="Pfam" id="PF00076">
    <property type="entry name" value="RRM_1"/>
    <property type="match status" value="1"/>
</dbReference>
<dbReference type="GO" id="GO:1990904">
    <property type="term" value="C:ribonucleoprotein complex"/>
    <property type="evidence" value="ECO:0007669"/>
    <property type="project" value="UniProtKB-KW"/>
</dbReference>
<accession>A0A834FFA6</accession>
<dbReference type="InterPro" id="IPR012677">
    <property type="entry name" value="Nucleotide-bd_a/b_plait_sf"/>
</dbReference>
<dbReference type="InterPro" id="IPR035979">
    <property type="entry name" value="RBD_domain_sf"/>
</dbReference>
<feature type="domain" description="RRM" evidence="2">
    <location>
        <begin position="3"/>
        <end position="44"/>
    </location>
</feature>
<evidence type="ECO:0000313" key="3">
    <source>
        <dbReference type="EMBL" id="KAF6733021.1"/>
    </source>
</evidence>
<dbReference type="EMBL" id="WKFB01000170">
    <property type="protein sequence ID" value="KAF6733021.1"/>
    <property type="molecule type" value="Genomic_DNA"/>
</dbReference>
<keyword evidence="3" id="KW-0687">Ribonucleoprotein</keyword>